<dbReference type="EMBL" id="WNJO01000012">
    <property type="protein sequence ID" value="MTV82898.1"/>
    <property type="molecule type" value="Genomic_DNA"/>
</dbReference>
<dbReference type="PANTHER" id="PTHR45586:SF1">
    <property type="entry name" value="LIPOPOLYSACCHARIDE ASSEMBLY PROTEIN B"/>
    <property type="match status" value="1"/>
</dbReference>
<gene>
    <name evidence="5" type="ORF">GM612_09595</name>
</gene>
<evidence type="ECO:0000256" key="4">
    <source>
        <dbReference type="SAM" id="MobiDB-lite"/>
    </source>
</evidence>
<evidence type="ECO:0000256" key="3">
    <source>
        <dbReference type="PROSITE-ProRule" id="PRU00339"/>
    </source>
</evidence>
<feature type="compositionally biased region" description="Low complexity" evidence="4">
    <location>
        <begin position="13"/>
        <end position="23"/>
    </location>
</feature>
<dbReference type="Gene3D" id="1.25.40.10">
    <property type="entry name" value="Tetratricopeptide repeat domain"/>
    <property type="match status" value="2"/>
</dbReference>
<dbReference type="AlphaFoldDB" id="A0A7X2XWD6"/>
<feature type="region of interest" description="Disordered" evidence="4">
    <location>
        <begin position="1"/>
        <end position="31"/>
    </location>
</feature>
<proteinExistence type="predicted"/>
<dbReference type="PANTHER" id="PTHR45586">
    <property type="entry name" value="TPR REPEAT-CONTAINING PROTEIN PA4667"/>
    <property type="match status" value="1"/>
</dbReference>
<dbReference type="SUPFAM" id="SSF48452">
    <property type="entry name" value="TPR-like"/>
    <property type="match status" value="1"/>
</dbReference>
<evidence type="ECO:0000313" key="5">
    <source>
        <dbReference type="EMBL" id="MTV82898.1"/>
    </source>
</evidence>
<sequence>MDKQLGSAAANDSQKAAQINANKAKQEANKKKSEKLLHKLVQAVDAHPDDYHTYYDLGALLVELKSYSQAEELMMKALGLFADKSQDAKDTLTYGLGNVYYAAGEYQKAIEQFNQVKDSQLKSDAYLMLSQSYMGNNDHKTALVFALTAAQNHQQDPQVNQLIADNLLAVGSFQEAAKYYDKVLKSDPKNGQAEFDRGIAAVVLGDDASEYFKAAKQLDPQYYEKGQSRLAGIQTLLTKKKGQQ</sequence>
<name>A0A7X2XWD6_9LACO</name>
<feature type="repeat" description="TPR" evidence="3">
    <location>
        <begin position="157"/>
        <end position="190"/>
    </location>
</feature>
<comment type="caution">
    <text evidence="5">The sequence shown here is derived from an EMBL/GenBank/DDBJ whole genome shotgun (WGS) entry which is preliminary data.</text>
</comment>
<dbReference type="Proteomes" id="UP000466388">
    <property type="component" value="Unassembled WGS sequence"/>
</dbReference>
<protein>
    <submittedName>
        <fullName evidence="5">Tetratricopeptide repeat protein</fullName>
    </submittedName>
</protein>
<evidence type="ECO:0000256" key="1">
    <source>
        <dbReference type="ARBA" id="ARBA00022737"/>
    </source>
</evidence>
<reference evidence="5 6" key="1">
    <citation type="submission" date="2019-11" db="EMBL/GenBank/DDBJ databases">
        <title>Lactobacillus sp. nov. CRM56-3, isolated from fermented tea leaves.</title>
        <authorList>
            <person name="Phuengjayaem S."/>
            <person name="Tanasupawat S."/>
        </authorList>
    </citation>
    <scope>NUCLEOTIDE SEQUENCE [LARGE SCALE GENOMIC DNA]</scope>
    <source>
        <strain evidence="5 6">CRM56-3</strain>
    </source>
</reference>
<accession>A0A7X2XWD6</accession>
<feature type="repeat" description="TPR" evidence="3">
    <location>
        <begin position="51"/>
        <end position="84"/>
    </location>
</feature>
<feature type="repeat" description="TPR" evidence="3">
    <location>
        <begin position="90"/>
        <end position="123"/>
    </location>
</feature>
<dbReference type="SMART" id="SM00028">
    <property type="entry name" value="TPR"/>
    <property type="match status" value="4"/>
</dbReference>
<dbReference type="Pfam" id="PF13424">
    <property type="entry name" value="TPR_12"/>
    <property type="match status" value="1"/>
</dbReference>
<keyword evidence="1" id="KW-0677">Repeat</keyword>
<keyword evidence="6" id="KW-1185">Reference proteome</keyword>
<evidence type="ECO:0000256" key="2">
    <source>
        <dbReference type="ARBA" id="ARBA00022803"/>
    </source>
</evidence>
<organism evidence="5 6">
    <name type="scientific">Secundilactobacillus folii</name>
    <dbReference type="NCBI Taxonomy" id="2678357"/>
    <lineage>
        <taxon>Bacteria</taxon>
        <taxon>Bacillati</taxon>
        <taxon>Bacillota</taxon>
        <taxon>Bacilli</taxon>
        <taxon>Lactobacillales</taxon>
        <taxon>Lactobacillaceae</taxon>
        <taxon>Secundilactobacillus</taxon>
    </lineage>
</organism>
<evidence type="ECO:0000313" key="6">
    <source>
        <dbReference type="Proteomes" id="UP000466388"/>
    </source>
</evidence>
<keyword evidence="2 3" id="KW-0802">TPR repeat</keyword>
<dbReference type="InterPro" id="IPR011990">
    <property type="entry name" value="TPR-like_helical_dom_sf"/>
</dbReference>
<dbReference type="InterPro" id="IPR051012">
    <property type="entry name" value="CellSynth/LPSAsmb/PSIAsmb"/>
</dbReference>
<dbReference type="InterPro" id="IPR019734">
    <property type="entry name" value="TPR_rpt"/>
</dbReference>
<dbReference type="Pfam" id="PF13432">
    <property type="entry name" value="TPR_16"/>
    <property type="match status" value="1"/>
</dbReference>
<dbReference type="PROSITE" id="PS50005">
    <property type="entry name" value="TPR"/>
    <property type="match status" value="3"/>
</dbReference>